<dbReference type="GO" id="GO:0008239">
    <property type="term" value="F:dipeptidyl-peptidase activity"/>
    <property type="evidence" value="ECO:0007669"/>
    <property type="project" value="TreeGrafter"/>
</dbReference>
<evidence type="ECO:0000259" key="1">
    <source>
        <dbReference type="Pfam" id="PF00326"/>
    </source>
</evidence>
<dbReference type="EMBL" id="AP021861">
    <property type="protein sequence ID" value="BBO33074.1"/>
    <property type="molecule type" value="Genomic_DNA"/>
</dbReference>
<dbReference type="SUPFAM" id="SSF53474">
    <property type="entry name" value="alpha/beta-Hydrolases"/>
    <property type="match status" value="1"/>
</dbReference>
<dbReference type="InterPro" id="IPR002469">
    <property type="entry name" value="Peptidase_S9B_N"/>
</dbReference>
<dbReference type="Gene3D" id="3.40.50.1820">
    <property type="entry name" value="alpha/beta hydrolase"/>
    <property type="match status" value="1"/>
</dbReference>
<reference evidence="4" key="1">
    <citation type="submission" date="2019-10" db="EMBL/GenBank/DDBJ databases">
        <title>Lacipirellula parvula gen. nov., sp. nov., representing a lineage of planctomycetes widespread in freshwater anoxic habitats, and description of the family Lacipirellulaceae.</title>
        <authorList>
            <person name="Dedysh S.N."/>
            <person name="Kulichevskaya I.S."/>
            <person name="Beletsky A.V."/>
            <person name="Rakitin A.L."/>
            <person name="Mardanov A.V."/>
            <person name="Ivanova A.A."/>
            <person name="Saltykova V.X."/>
            <person name="Rijpstra W.I.C."/>
            <person name="Sinninghe Damste J.S."/>
            <person name="Ravin N.V."/>
        </authorList>
    </citation>
    <scope>NUCLEOTIDE SEQUENCE [LARGE SCALE GENOMIC DNA]</scope>
    <source>
        <strain evidence="4">PX69</strain>
    </source>
</reference>
<evidence type="ECO:0000313" key="4">
    <source>
        <dbReference type="Proteomes" id="UP000326837"/>
    </source>
</evidence>
<dbReference type="Pfam" id="PF00930">
    <property type="entry name" value="DPPIV_N"/>
    <property type="match status" value="1"/>
</dbReference>
<dbReference type="InterPro" id="IPR001375">
    <property type="entry name" value="Peptidase_S9_cat"/>
</dbReference>
<accession>A0A5K7X8E7</accession>
<feature type="domain" description="Peptidase S9 prolyl oligopeptidase catalytic" evidence="1">
    <location>
        <begin position="533"/>
        <end position="729"/>
    </location>
</feature>
<dbReference type="PANTHER" id="PTHR11731:SF193">
    <property type="entry name" value="DIPEPTIDYL PEPTIDASE 9"/>
    <property type="match status" value="1"/>
</dbReference>
<dbReference type="Proteomes" id="UP000326837">
    <property type="component" value="Chromosome"/>
</dbReference>
<dbReference type="AlphaFoldDB" id="A0A5K7X8E7"/>
<dbReference type="KEGG" id="lpav:PLANPX_2686"/>
<dbReference type="InterPro" id="IPR050278">
    <property type="entry name" value="Serine_Prot_S9B/DPPIV"/>
</dbReference>
<sequence>MTAVAAIFWGSSVSLHAEPADWTADFLQRYAETYRFSHGRPAAIVVTPQEDAILYLRSGPRSFVRDLYSFDPATGKESVLATADKLLGGGEESLTPEEAARRERMRVAARGIASFQLSKDGDQVLLPISGRLFVLNRQDGKVTELKSDAGDPLDPQFSPGGKSIACVRDGDLYVIDVSSGAERRLTTGGGGLISHGLAEFVAQEEMNRMHGFWWSPDSKKIAYQETDETGVEELFISDPANPSKPPQSWRYPRPGRANAAVRLAVVSVEGGAPRQVEWDREQFPYLAAVTWAKGAPFTIVVQNRRQTEELILAVDDRTGVTRELHRERDDVWLNLVDEMPRWIDDGKSFLWMTERGGAWQLELRGPTGDLLGTLTTPELGLRGIVAVHEDRNEAIVVAGENPTEVQLYRVSLDPQNPHAERITTESGIHGGVWAADGGGIYVHSFANLRGENRLDVCRSDGEKIGTLPSVAEAPGFVPNVTIERVSADPELYAAITRPLDFNKNKQYPVIVSVYGGPHAQTVVSNSAKYLLDQWLAEHGFIVVSIDGRGTPSRGREFERAIHGDFITLPLKDQVAGLKALAKQHPEMDLDRVGIHGWSFGGYFTAMALLQQPELFRVGVAGAPVVDWADYDTHYTERYLGLPDENIEGYRRSNVLTYADRLAAKLLLVHGTADDNVYFQHSVKLADALFRAGQPFEFLPLRGMTHMTPEPLVNERLHERMIDHFQRYLQPQDDAAEGAASSGK</sequence>
<name>A0A5K7X8E7_9BACT</name>
<dbReference type="GO" id="GO:0008236">
    <property type="term" value="F:serine-type peptidase activity"/>
    <property type="evidence" value="ECO:0007669"/>
    <property type="project" value="InterPro"/>
</dbReference>
<evidence type="ECO:0000313" key="3">
    <source>
        <dbReference type="EMBL" id="BBO33074.1"/>
    </source>
</evidence>
<proteinExistence type="predicted"/>
<dbReference type="PANTHER" id="PTHR11731">
    <property type="entry name" value="PROTEASE FAMILY S9B,C DIPEPTIDYL-PEPTIDASE IV-RELATED"/>
    <property type="match status" value="1"/>
</dbReference>
<dbReference type="GO" id="GO:0006508">
    <property type="term" value="P:proteolysis"/>
    <property type="evidence" value="ECO:0007669"/>
    <property type="project" value="InterPro"/>
</dbReference>
<dbReference type="Gene3D" id="2.140.10.30">
    <property type="entry name" value="Dipeptidylpeptidase IV, N-terminal domain"/>
    <property type="match status" value="1"/>
</dbReference>
<dbReference type="SUPFAM" id="SSF82171">
    <property type="entry name" value="DPP6 N-terminal domain-like"/>
    <property type="match status" value="1"/>
</dbReference>
<dbReference type="InterPro" id="IPR029058">
    <property type="entry name" value="AB_hydrolase_fold"/>
</dbReference>
<keyword evidence="4" id="KW-1185">Reference proteome</keyword>
<dbReference type="Pfam" id="PF00326">
    <property type="entry name" value="Peptidase_S9"/>
    <property type="match status" value="1"/>
</dbReference>
<protein>
    <submittedName>
        <fullName evidence="3">Dipeptidyl peptidase IV</fullName>
    </submittedName>
</protein>
<evidence type="ECO:0000259" key="2">
    <source>
        <dbReference type="Pfam" id="PF00930"/>
    </source>
</evidence>
<gene>
    <name evidence="3" type="ORF">PLANPX_2686</name>
</gene>
<organism evidence="3 4">
    <name type="scientific">Lacipirellula parvula</name>
    <dbReference type="NCBI Taxonomy" id="2650471"/>
    <lineage>
        <taxon>Bacteria</taxon>
        <taxon>Pseudomonadati</taxon>
        <taxon>Planctomycetota</taxon>
        <taxon>Planctomycetia</taxon>
        <taxon>Pirellulales</taxon>
        <taxon>Lacipirellulaceae</taxon>
        <taxon>Lacipirellula</taxon>
    </lineage>
</organism>
<feature type="domain" description="Dipeptidylpeptidase IV N-terminal" evidence="2">
    <location>
        <begin position="125"/>
        <end position="446"/>
    </location>
</feature>